<dbReference type="PIRSF" id="PIRSF000530">
    <property type="entry name" value="Galactokinase"/>
    <property type="match status" value="1"/>
</dbReference>
<dbReference type="SUPFAM" id="SSF54211">
    <property type="entry name" value="Ribosomal protein S5 domain 2-like"/>
    <property type="match status" value="1"/>
</dbReference>
<dbReference type="Proteomes" id="UP000887575">
    <property type="component" value="Unassembled WGS sequence"/>
</dbReference>
<dbReference type="GO" id="GO:0004335">
    <property type="term" value="F:galactokinase activity"/>
    <property type="evidence" value="ECO:0007669"/>
    <property type="project" value="InterPro"/>
</dbReference>
<feature type="domain" description="GHMP kinase C-terminal" evidence="7">
    <location>
        <begin position="329"/>
        <end position="396"/>
    </location>
</feature>
<feature type="domain" description="GHMP kinase N-terminal" evidence="6">
    <location>
        <begin position="99"/>
        <end position="180"/>
    </location>
</feature>
<comment type="similarity">
    <text evidence="1">Belongs to the GHMP kinase family. GalK subfamily.</text>
</comment>
<dbReference type="InterPro" id="IPR014721">
    <property type="entry name" value="Ribsml_uS5_D2-typ_fold_subgr"/>
</dbReference>
<protein>
    <submittedName>
        <fullName evidence="10">Galactokinase</fullName>
    </submittedName>
</protein>
<dbReference type="PANTHER" id="PTHR10457:SF7">
    <property type="entry name" value="GALACTOKINASE-RELATED"/>
    <property type="match status" value="1"/>
</dbReference>
<keyword evidence="2" id="KW-0808">Transferase</keyword>
<dbReference type="Pfam" id="PF08544">
    <property type="entry name" value="GHMP_kinases_C"/>
    <property type="match status" value="1"/>
</dbReference>
<dbReference type="InterPro" id="IPR036554">
    <property type="entry name" value="GHMP_kinase_C_sf"/>
</dbReference>
<keyword evidence="9" id="KW-1185">Reference proteome</keyword>
<evidence type="ECO:0000259" key="8">
    <source>
        <dbReference type="Pfam" id="PF10509"/>
    </source>
</evidence>
<reference evidence="10" key="1">
    <citation type="submission" date="2024-02" db="UniProtKB">
        <authorList>
            <consortium name="WormBaseParasite"/>
        </authorList>
    </citation>
    <scope>IDENTIFICATION</scope>
</reference>
<proteinExistence type="inferred from homology"/>
<dbReference type="Pfam" id="PF10509">
    <property type="entry name" value="GalKase_gal_bdg"/>
    <property type="match status" value="1"/>
</dbReference>
<dbReference type="SUPFAM" id="SSF55060">
    <property type="entry name" value="GHMP Kinase, C-terminal domain"/>
    <property type="match status" value="1"/>
</dbReference>
<name>A0AAF3FGN1_9BILA</name>
<dbReference type="Gene3D" id="3.30.70.3170">
    <property type="match status" value="1"/>
</dbReference>
<dbReference type="InterPro" id="IPR013750">
    <property type="entry name" value="GHMP_kinase_C_dom"/>
</dbReference>
<evidence type="ECO:0000313" key="9">
    <source>
        <dbReference type="Proteomes" id="UP000887575"/>
    </source>
</evidence>
<dbReference type="Gene3D" id="1.20.1440.340">
    <property type="match status" value="1"/>
</dbReference>
<dbReference type="AlphaFoldDB" id="A0AAF3FGN1"/>
<dbReference type="Gene3D" id="3.30.230.10">
    <property type="match status" value="1"/>
</dbReference>
<dbReference type="WBParaSite" id="MBELARI_LOCUS5196">
    <property type="protein sequence ID" value="MBELARI_LOCUS5196"/>
    <property type="gene ID" value="MBELARI_LOCUS5196"/>
</dbReference>
<evidence type="ECO:0000259" key="6">
    <source>
        <dbReference type="Pfam" id="PF00288"/>
    </source>
</evidence>
<evidence type="ECO:0000259" key="7">
    <source>
        <dbReference type="Pfam" id="PF08544"/>
    </source>
</evidence>
<evidence type="ECO:0000256" key="4">
    <source>
        <dbReference type="ARBA" id="ARBA00022777"/>
    </source>
</evidence>
<keyword evidence="3" id="KW-0547">Nucleotide-binding</keyword>
<dbReference type="NCBIfam" id="TIGR00131">
    <property type="entry name" value="gal_kin"/>
    <property type="match status" value="1"/>
</dbReference>
<dbReference type="InterPro" id="IPR006204">
    <property type="entry name" value="GHMP_kinase_N_dom"/>
</dbReference>
<dbReference type="PANTHER" id="PTHR10457">
    <property type="entry name" value="MEVALONATE KINASE/GALACTOKINASE"/>
    <property type="match status" value="1"/>
</dbReference>
<dbReference type="PROSITE" id="PS00627">
    <property type="entry name" value="GHMP_KINASES_ATP"/>
    <property type="match status" value="1"/>
</dbReference>
<dbReference type="Pfam" id="PF00288">
    <property type="entry name" value="GHMP_kinases_N"/>
    <property type="match status" value="1"/>
</dbReference>
<dbReference type="GO" id="GO:0005524">
    <property type="term" value="F:ATP binding"/>
    <property type="evidence" value="ECO:0007669"/>
    <property type="project" value="UniProtKB-KW"/>
</dbReference>
<evidence type="ECO:0000256" key="3">
    <source>
        <dbReference type="ARBA" id="ARBA00022741"/>
    </source>
</evidence>
<organism evidence="9 10">
    <name type="scientific">Mesorhabditis belari</name>
    <dbReference type="NCBI Taxonomy" id="2138241"/>
    <lineage>
        <taxon>Eukaryota</taxon>
        <taxon>Metazoa</taxon>
        <taxon>Ecdysozoa</taxon>
        <taxon>Nematoda</taxon>
        <taxon>Chromadorea</taxon>
        <taxon>Rhabditida</taxon>
        <taxon>Rhabditina</taxon>
        <taxon>Rhabditomorpha</taxon>
        <taxon>Rhabditoidea</taxon>
        <taxon>Rhabditidae</taxon>
        <taxon>Mesorhabditinae</taxon>
        <taxon>Mesorhabditis</taxon>
    </lineage>
</organism>
<dbReference type="GO" id="GO:0006012">
    <property type="term" value="P:galactose metabolic process"/>
    <property type="evidence" value="ECO:0007669"/>
    <property type="project" value="InterPro"/>
</dbReference>
<keyword evidence="4" id="KW-0418">Kinase</keyword>
<dbReference type="InterPro" id="IPR019539">
    <property type="entry name" value="GalKase_N"/>
</dbReference>
<evidence type="ECO:0000256" key="2">
    <source>
        <dbReference type="ARBA" id="ARBA00022679"/>
    </source>
</evidence>
<dbReference type="InterPro" id="IPR006206">
    <property type="entry name" value="Mevalonate/galactokinase"/>
</dbReference>
<evidence type="ECO:0000256" key="5">
    <source>
        <dbReference type="ARBA" id="ARBA00022840"/>
    </source>
</evidence>
<keyword evidence="5" id="KW-0067">ATP-binding</keyword>
<feature type="domain" description="Galactokinase N-terminal" evidence="8">
    <location>
        <begin position="3"/>
        <end position="52"/>
    </location>
</feature>
<evidence type="ECO:0000256" key="1">
    <source>
        <dbReference type="ARBA" id="ARBA00006566"/>
    </source>
</evidence>
<accession>A0AAF3FGN1</accession>
<dbReference type="PRINTS" id="PR00959">
    <property type="entry name" value="MEVGALKINASE"/>
</dbReference>
<dbReference type="PRINTS" id="PR00473">
    <property type="entry name" value="GALCTOKINASE"/>
</dbReference>
<dbReference type="InterPro" id="IPR006203">
    <property type="entry name" value="GHMP_knse_ATP-bd_CS"/>
</dbReference>
<evidence type="ECO:0000313" key="10">
    <source>
        <dbReference type="WBParaSite" id="MBELARI_LOCUS5196"/>
    </source>
</evidence>
<dbReference type="GO" id="GO:0005829">
    <property type="term" value="C:cytosol"/>
    <property type="evidence" value="ECO:0007669"/>
    <property type="project" value="TreeGrafter"/>
</dbReference>
<dbReference type="PROSITE" id="PS00106">
    <property type="entry name" value="GALACTOKINASE"/>
    <property type="match status" value="1"/>
</dbReference>
<dbReference type="InterPro" id="IPR020568">
    <property type="entry name" value="Ribosomal_Su5_D2-typ_SF"/>
</dbReference>
<sequence>MEAKFEEIYGVKPVYRVKCPGRVNLIGEHIDYNGYGVLPMAIELGTELLVAPINESKIEMRNVEIEKYDPFTMSLPSTWSGASPPNWFDYVLCGWRGILDSIQQADQQKGMLILMKGTIPPSSGLSSSSSLVCAAALSTLAIHTGHGFTEKYTREWLADLCAKAEQMIGTCGGGMDQASEILSPKGAALRIDFNPLKSKPVHLPNDALFVVLHSGDTLNKAASSHYNERVIECRIAAQILGKHLNLPEWTNFRKLKEVQDKSGKDLAELLELVESVVPVNPTVDEVIALIGKENLDALLSDNTRHMKEFKAQARAWHCYGEAKRVADFEEACKNGDLIAMGKLMNQSHDSLKERYDCSSPGLDKLVNECRKAGVLGARLTGAGWGGCAVVLVDKKHPTDLSHLHVLFESSPCEGITLEKF</sequence>
<dbReference type="InterPro" id="IPR019741">
    <property type="entry name" value="Galactokinase_CS"/>
</dbReference>
<dbReference type="InterPro" id="IPR000705">
    <property type="entry name" value="Galactokinase"/>
</dbReference>